<organism evidence="1">
    <name type="scientific">Arundo donax</name>
    <name type="common">Giant reed</name>
    <name type="synonym">Donax arundinaceus</name>
    <dbReference type="NCBI Taxonomy" id="35708"/>
    <lineage>
        <taxon>Eukaryota</taxon>
        <taxon>Viridiplantae</taxon>
        <taxon>Streptophyta</taxon>
        <taxon>Embryophyta</taxon>
        <taxon>Tracheophyta</taxon>
        <taxon>Spermatophyta</taxon>
        <taxon>Magnoliopsida</taxon>
        <taxon>Liliopsida</taxon>
        <taxon>Poales</taxon>
        <taxon>Poaceae</taxon>
        <taxon>PACMAD clade</taxon>
        <taxon>Arundinoideae</taxon>
        <taxon>Arundineae</taxon>
        <taxon>Arundo</taxon>
    </lineage>
</organism>
<accession>A0A0A9C7Z3</accession>
<proteinExistence type="predicted"/>
<dbReference type="AlphaFoldDB" id="A0A0A9C7Z3"/>
<evidence type="ECO:0000313" key="1">
    <source>
        <dbReference type="EMBL" id="JAD69535.1"/>
    </source>
</evidence>
<dbReference type="EMBL" id="GBRH01228360">
    <property type="protein sequence ID" value="JAD69535.1"/>
    <property type="molecule type" value="Transcribed_RNA"/>
</dbReference>
<protein>
    <submittedName>
        <fullName evidence="1">Uncharacterized protein</fullName>
    </submittedName>
</protein>
<reference evidence="1" key="2">
    <citation type="journal article" date="2015" name="Data Brief">
        <title>Shoot transcriptome of the giant reed, Arundo donax.</title>
        <authorList>
            <person name="Barrero R.A."/>
            <person name="Guerrero F.D."/>
            <person name="Moolhuijzen P."/>
            <person name="Goolsby J.A."/>
            <person name="Tidwell J."/>
            <person name="Bellgard S.E."/>
            <person name="Bellgard M.I."/>
        </authorList>
    </citation>
    <scope>NUCLEOTIDE SEQUENCE</scope>
    <source>
        <tissue evidence="1">Shoot tissue taken approximately 20 cm above the soil surface</tissue>
    </source>
</reference>
<reference evidence="1" key="1">
    <citation type="submission" date="2014-09" db="EMBL/GenBank/DDBJ databases">
        <authorList>
            <person name="Magalhaes I.L.F."/>
            <person name="Oliveira U."/>
            <person name="Santos F.R."/>
            <person name="Vidigal T.H.D.A."/>
            <person name="Brescovit A.D."/>
            <person name="Santos A.J."/>
        </authorList>
    </citation>
    <scope>NUCLEOTIDE SEQUENCE</scope>
    <source>
        <tissue evidence="1">Shoot tissue taken approximately 20 cm above the soil surface</tissue>
    </source>
</reference>
<name>A0A0A9C7Z3_ARUDO</name>
<sequence>MSVLGLLQKVGLQALAPQLDDRCFDDWWHRASGAADGLTFQGLNSLVVLGAWFLWKHRNQCIFDGASPNVAEVLRLASEEMQIWGMARARGLSSLT</sequence>